<name>A0AAN4ZA27_9BILA</name>
<reference evidence="3" key="1">
    <citation type="submission" date="2022-10" db="EMBL/GenBank/DDBJ databases">
        <title>Genome assembly of Pristionchus species.</title>
        <authorList>
            <person name="Yoshida K."/>
            <person name="Sommer R.J."/>
        </authorList>
    </citation>
    <scope>NUCLEOTIDE SEQUENCE [LARGE SCALE GENOMIC DNA]</scope>
    <source>
        <strain evidence="3">RS5460</strain>
    </source>
</reference>
<organism evidence="2 3">
    <name type="scientific">Pristionchus mayeri</name>
    <dbReference type="NCBI Taxonomy" id="1317129"/>
    <lineage>
        <taxon>Eukaryota</taxon>
        <taxon>Metazoa</taxon>
        <taxon>Ecdysozoa</taxon>
        <taxon>Nematoda</taxon>
        <taxon>Chromadorea</taxon>
        <taxon>Rhabditida</taxon>
        <taxon>Rhabditina</taxon>
        <taxon>Diplogasteromorpha</taxon>
        <taxon>Diplogasteroidea</taxon>
        <taxon>Neodiplogasteridae</taxon>
        <taxon>Pristionchus</taxon>
    </lineage>
</organism>
<feature type="non-terminal residue" evidence="2">
    <location>
        <position position="1"/>
    </location>
</feature>
<protein>
    <submittedName>
        <fullName evidence="2">Uncharacterized protein</fullName>
    </submittedName>
</protein>
<gene>
    <name evidence="2" type="ORF">PMAYCL1PPCAC_04272</name>
</gene>
<dbReference type="AlphaFoldDB" id="A0AAN4ZA27"/>
<evidence type="ECO:0000313" key="2">
    <source>
        <dbReference type="EMBL" id="GMR34077.1"/>
    </source>
</evidence>
<evidence type="ECO:0000256" key="1">
    <source>
        <dbReference type="SAM" id="MobiDB-lite"/>
    </source>
</evidence>
<comment type="caution">
    <text evidence="2">The sequence shown here is derived from an EMBL/GenBank/DDBJ whole genome shotgun (WGS) entry which is preliminary data.</text>
</comment>
<keyword evidence="3" id="KW-1185">Reference proteome</keyword>
<evidence type="ECO:0000313" key="3">
    <source>
        <dbReference type="Proteomes" id="UP001328107"/>
    </source>
</evidence>
<feature type="compositionally biased region" description="Basic and acidic residues" evidence="1">
    <location>
        <begin position="43"/>
        <end position="52"/>
    </location>
</feature>
<accession>A0AAN4ZA27</accession>
<sequence length="270" mass="30235">YRIILSETMDDATYSDCRSMTDLIKLDDDVDESTNKHNNNNKSPEETGKEQEESSIDLPSESATNQDNSKIGSETDLAILTSWDALPWPPLERICHFLFNPYDGTNLANLAKVSVHYNNGVIKYMNGTSNRPGIDRLRFVNYGILLSVTIGIDYSTIPLFGLYKLDNGFRKNFGGVNSPQFDVVLRGTEDPIFKQAVSVLSTSIKVLKLWSLPHSHLTLIKELSSPRPSTDSRSLSWSWTTLPFPSSSPSLLMRRKSISDWQTVGLVSLI</sequence>
<feature type="compositionally biased region" description="Polar residues" evidence="1">
    <location>
        <begin position="61"/>
        <end position="70"/>
    </location>
</feature>
<feature type="region of interest" description="Disordered" evidence="1">
    <location>
        <begin position="28"/>
        <end position="70"/>
    </location>
</feature>
<dbReference type="Proteomes" id="UP001328107">
    <property type="component" value="Unassembled WGS sequence"/>
</dbReference>
<proteinExistence type="predicted"/>
<dbReference type="EMBL" id="BTRK01000001">
    <property type="protein sequence ID" value="GMR34077.1"/>
    <property type="molecule type" value="Genomic_DNA"/>
</dbReference>